<feature type="region of interest" description="Disordered" evidence="1">
    <location>
        <begin position="135"/>
        <end position="196"/>
    </location>
</feature>
<dbReference type="RefSeq" id="XP_022471048.1">
    <property type="nucleotide sequence ID" value="XM_022622410.1"/>
</dbReference>
<dbReference type="EMBL" id="MJBS01000110">
    <property type="protein sequence ID" value="OHE93884.1"/>
    <property type="molecule type" value="Genomic_DNA"/>
</dbReference>
<dbReference type="GeneID" id="34563920"/>
<comment type="caution">
    <text evidence="2">The sequence shown here is derived from an EMBL/GenBank/DDBJ whole genome shotgun (WGS) entry which is preliminary data.</text>
</comment>
<keyword evidence="3" id="KW-1185">Reference proteome</keyword>
<feature type="compositionally biased region" description="Polar residues" evidence="1">
    <location>
        <begin position="137"/>
        <end position="147"/>
    </location>
</feature>
<proteinExistence type="predicted"/>
<feature type="compositionally biased region" description="Basic and acidic residues" evidence="1">
    <location>
        <begin position="174"/>
        <end position="195"/>
    </location>
</feature>
<reference evidence="2 3" key="1">
    <citation type="submission" date="2016-09" db="EMBL/GenBank/DDBJ databases">
        <authorList>
            <person name="Capua I."/>
            <person name="De Benedictis P."/>
            <person name="Joannis T."/>
            <person name="Lombin L.H."/>
            <person name="Cattoli G."/>
        </authorList>
    </citation>
    <scope>NUCLEOTIDE SEQUENCE [LARGE SCALE GENOMIC DNA]</scope>
    <source>
        <strain evidence="2 3">IMI 309357</strain>
    </source>
</reference>
<organism evidence="2 3">
    <name type="scientific">Colletotrichum orchidophilum</name>
    <dbReference type="NCBI Taxonomy" id="1209926"/>
    <lineage>
        <taxon>Eukaryota</taxon>
        <taxon>Fungi</taxon>
        <taxon>Dikarya</taxon>
        <taxon>Ascomycota</taxon>
        <taxon>Pezizomycotina</taxon>
        <taxon>Sordariomycetes</taxon>
        <taxon>Hypocreomycetidae</taxon>
        <taxon>Glomerellales</taxon>
        <taxon>Glomerellaceae</taxon>
        <taxon>Colletotrichum</taxon>
    </lineage>
</organism>
<evidence type="ECO:0000256" key="1">
    <source>
        <dbReference type="SAM" id="MobiDB-lite"/>
    </source>
</evidence>
<dbReference type="AlphaFoldDB" id="A0A1G4AXL4"/>
<feature type="compositionally biased region" description="Basic residues" evidence="1">
    <location>
        <begin position="1"/>
        <end position="10"/>
    </location>
</feature>
<evidence type="ECO:0000313" key="3">
    <source>
        <dbReference type="Proteomes" id="UP000176998"/>
    </source>
</evidence>
<sequence length="446" mass="48574">MKCVKLHPARHQSPDPEAFDDDDINETEYKTSIEQHTMIRPRTIGREPGPSIVRHIIAVTPAIPSELLIYRAKGVCQEQTHGHLDGGGYGEGFDGRSRNLADAAPLCLRLRGLNADAPSPGAPYVANKGQGRLFQGLNRNHNKTPPNSVEDAPRRRIRRSHGDDVGNQPQVECVADRRLDDGRGAGTEKDEERLRTRTSRPTFIVIPTPALLKAQGVPPKKVRQTEEAEIEDDVDGKLNGADNVGHIRAVQYSRGRRDSSLNRTAERAECSDTDVVDARVADLGRHEAFGDRLPASHEAMLVMSPRTDWYVSCSHCAKETFVEDLGHDTGAGVHVHGDDERRVDGGNPELGEGAVERGEHGGGKVESNATRELNATAHRCDPVPTSSGALEYSKHAREHTSKAALSPETRRCQGRRSNDAWCCGNDYANANSTPHAAAMPGLALQA</sequence>
<name>A0A1G4AXL4_9PEZI</name>
<evidence type="ECO:0000313" key="2">
    <source>
        <dbReference type="EMBL" id="OHE93884.1"/>
    </source>
</evidence>
<feature type="compositionally biased region" description="Basic and acidic residues" evidence="1">
    <location>
        <begin position="354"/>
        <end position="363"/>
    </location>
</feature>
<gene>
    <name evidence="2" type="ORF">CORC01_10783</name>
</gene>
<feature type="region of interest" description="Disordered" evidence="1">
    <location>
        <begin position="334"/>
        <end position="365"/>
    </location>
</feature>
<protein>
    <submittedName>
        <fullName evidence="2">Uncharacterized protein</fullName>
    </submittedName>
</protein>
<feature type="region of interest" description="Disordered" evidence="1">
    <location>
        <begin position="1"/>
        <end position="22"/>
    </location>
</feature>
<accession>A0A1G4AXL4</accession>
<dbReference type="Proteomes" id="UP000176998">
    <property type="component" value="Unassembled WGS sequence"/>
</dbReference>
<feature type="compositionally biased region" description="Basic and acidic residues" evidence="1">
    <location>
        <begin position="335"/>
        <end position="344"/>
    </location>
</feature>